<gene>
    <name evidence="1" type="ORF">Q7A36_09010</name>
</gene>
<dbReference type="Proteomes" id="UP001243009">
    <property type="component" value="Unassembled WGS sequence"/>
</dbReference>
<evidence type="ECO:0000313" key="2">
    <source>
        <dbReference type="Proteomes" id="UP001243009"/>
    </source>
</evidence>
<dbReference type="InterPro" id="IPR029032">
    <property type="entry name" value="AhpD-like"/>
</dbReference>
<protein>
    <submittedName>
        <fullName evidence="1">Uncharacterized protein</fullName>
    </submittedName>
</protein>
<dbReference type="SUPFAM" id="SSF69118">
    <property type="entry name" value="AhpD-like"/>
    <property type="match status" value="1"/>
</dbReference>
<sequence>MAAPPSAWRDRLKPHVPKLVETTHDHAYGDVWERPQPSTREEVAEASAYPAMAAGWPAAMTASQVAVDVFDDQDRARS</sequence>
<reference evidence="1 2" key="1">
    <citation type="submission" date="2023-08" db="EMBL/GenBank/DDBJ databases">
        <title>The draft genome sequence of Paracraurococcus sp. LOR1-02.</title>
        <authorList>
            <person name="Kingkaew E."/>
            <person name="Tanasupawat S."/>
        </authorList>
    </citation>
    <scope>NUCLEOTIDE SEQUENCE [LARGE SCALE GENOMIC DNA]</scope>
    <source>
        <strain evidence="1 2">LOR1-02</strain>
    </source>
</reference>
<organism evidence="1 2">
    <name type="scientific">Paracraurococcus lichenis</name>
    <dbReference type="NCBI Taxonomy" id="3064888"/>
    <lineage>
        <taxon>Bacteria</taxon>
        <taxon>Pseudomonadati</taxon>
        <taxon>Pseudomonadota</taxon>
        <taxon>Alphaproteobacteria</taxon>
        <taxon>Acetobacterales</taxon>
        <taxon>Roseomonadaceae</taxon>
        <taxon>Paracraurococcus</taxon>
    </lineage>
</organism>
<comment type="caution">
    <text evidence="1">The sequence shown here is derived from an EMBL/GenBank/DDBJ whole genome shotgun (WGS) entry which is preliminary data.</text>
</comment>
<keyword evidence="2" id="KW-1185">Reference proteome</keyword>
<accession>A0ABT9DX52</accession>
<proteinExistence type="predicted"/>
<name>A0ABT9DX52_9PROT</name>
<dbReference type="RefSeq" id="WP_305103351.1">
    <property type="nucleotide sequence ID" value="NZ_JAUTWS010000007.1"/>
</dbReference>
<evidence type="ECO:0000313" key="1">
    <source>
        <dbReference type="EMBL" id="MDO9708481.1"/>
    </source>
</evidence>
<dbReference type="EMBL" id="JAUTWS010000007">
    <property type="protein sequence ID" value="MDO9708481.1"/>
    <property type="molecule type" value="Genomic_DNA"/>
</dbReference>